<proteinExistence type="predicted"/>
<feature type="transmembrane region" description="Helical" evidence="2">
    <location>
        <begin position="538"/>
        <end position="561"/>
    </location>
</feature>
<accession>A0A839QY50</accession>
<feature type="transmembrane region" description="Helical" evidence="2">
    <location>
        <begin position="463"/>
        <end position="493"/>
    </location>
</feature>
<comment type="caution">
    <text evidence="3">The sequence shown here is derived from an EMBL/GenBank/DDBJ whole genome shotgun (WGS) entry which is preliminary data.</text>
</comment>
<feature type="transmembrane region" description="Helical" evidence="2">
    <location>
        <begin position="227"/>
        <end position="251"/>
    </location>
</feature>
<feature type="transmembrane region" description="Helical" evidence="2">
    <location>
        <begin position="294"/>
        <end position="312"/>
    </location>
</feature>
<feature type="transmembrane region" description="Helical" evidence="2">
    <location>
        <begin position="187"/>
        <end position="207"/>
    </location>
</feature>
<evidence type="ECO:0000313" key="4">
    <source>
        <dbReference type="Proteomes" id="UP000568050"/>
    </source>
</evidence>
<evidence type="ECO:0000313" key="3">
    <source>
        <dbReference type="EMBL" id="MBB3022881.1"/>
    </source>
</evidence>
<feature type="transmembrane region" description="Helical" evidence="2">
    <location>
        <begin position="391"/>
        <end position="411"/>
    </location>
</feature>
<feature type="transmembrane region" description="Helical" evidence="2">
    <location>
        <begin position="505"/>
        <end position="532"/>
    </location>
</feature>
<gene>
    <name evidence="3" type="ORF">FHX50_001164</name>
</gene>
<feature type="transmembrane region" description="Helical" evidence="2">
    <location>
        <begin position="99"/>
        <end position="124"/>
    </location>
</feature>
<dbReference type="RefSeq" id="WP_183375504.1">
    <property type="nucleotide sequence ID" value="NZ_CBCSFZ010000001.1"/>
</dbReference>
<dbReference type="Proteomes" id="UP000568050">
    <property type="component" value="Unassembled WGS sequence"/>
</dbReference>
<evidence type="ECO:0000256" key="1">
    <source>
        <dbReference type="SAM" id="MobiDB-lite"/>
    </source>
</evidence>
<dbReference type="AlphaFoldDB" id="A0A839QY50"/>
<organism evidence="3 4">
    <name type="scientific">Helcobacillus massiliensis</name>
    <dbReference type="NCBI Taxonomy" id="521392"/>
    <lineage>
        <taxon>Bacteria</taxon>
        <taxon>Bacillati</taxon>
        <taxon>Actinomycetota</taxon>
        <taxon>Actinomycetes</taxon>
        <taxon>Micrococcales</taxon>
        <taxon>Dermabacteraceae</taxon>
        <taxon>Helcobacillus</taxon>
    </lineage>
</organism>
<feature type="region of interest" description="Disordered" evidence="1">
    <location>
        <begin position="1"/>
        <end position="39"/>
    </location>
</feature>
<keyword evidence="4" id="KW-1185">Reference proteome</keyword>
<feature type="transmembrane region" description="Helical" evidence="2">
    <location>
        <begin position="263"/>
        <end position="282"/>
    </location>
</feature>
<feature type="transmembrane region" description="Helical" evidence="2">
    <location>
        <begin position="60"/>
        <end position="87"/>
    </location>
</feature>
<keyword evidence="2" id="KW-0472">Membrane</keyword>
<sequence>MAEPVTPAPAEGGSSAAVHTAGPVPLPGEGGDAPANGKAPSLTPLLMKLRWTITLRRARATLAATIGGAIGVLYALGALAFGGPALITSASVSEIGGAFAPTAVGIGALLVLAWLLAPAVVSGAEDALSPAKFAILGRRGRDLQLPMLIASLISPAIILTALAIGVLGAAQTVMLVRFLAERPAGAISGLVLLLPSLLAGLAICILLPRAIDAFRSTRQSSRRSRELATGLGIIGLLVGMYGFSLISNAIAESPSVIDTIVHYALLVLGVIAWTPLGAPFAIPMDLLEGRYAAAVVRMLIASVTIAVLWLWWRRSLELALTQALQGDSAAKSEKVTALVPRFLRSTPFGASVGRSLKYMRRDARYSMGLLVQPVMVAFMVGMSVMSNNPSMSIFATVVVAWMAGLLIYNDIGMDGPANWVNIVAGIRGRTTLAARAGVSLMWAVPMLIIVTAVIGVLHDLGGYAGVLLLSALGVALSGTGIGVATAAFLPFAAPKPGSMKNSSPMAAWLPTLVSMLVTWLPMLPAMALIGASFAFGQYLAWIGAVIALVLGAVTLWAGIVLGGRQLDRHWPEVAQKVKTFIG</sequence>
<evidence type="ECO:0000256" key="2">
    <source>
        <dbReference type="SAM" id="Phobius"/>
    </source>
</evidence>
<name>A0A839QY50_9MICO</name>
<reference evidence="3 4" key="1">
    <citation type="submission" date="2020-08" db="EMBL/GenBank/DDBJ databases">
        <title>Sequencing the genomes of 1000 actinobacteria strains.</title>
        <authorList>
            <person name="Klenk H.-P."/>
        </authorList>
    </citation>
    <scope>NUCLEOTIDE SEQUENCE [LARGE SCALE GENOMIC DNA]</scope>
    <source>
        <strain evidence="3 4">DSM 23040</strain>
    </source>
</reference>
<dbReference type="EMBL" id="JACHWP010000002">
    <property type="protein sequence ID" value="MBB3022881.1"/>
    <property type="molecule type" value="Genomic_DNA"/>
</dbReference>
<feature type="transmembrane region" description="Helical" evidence="2">
    <location>
        <begin position="145"/>
        <end position="167"/>
    </location>
</feature>
<keyword evidence="2" id="KW-0812">Transmembrane</keyword>
<feature type="transmembrane region" description="Helical" evidence="2">
    <location>
        <begin position="432"/>
        <end position="457"/>
    </location>
</feature>
<keyword evidence="2" id="KW-1133">Transmembrane helix</keyword>
<protein>
    <submittedName>
        <fullName evidence="3">ABC-2 type transport system permease protein</fullName>
    </submittedName>
</protein>